<sequence>MGSQAPSWALRCAHRVRYLTDQTQVMSGPEWLTNHDRQQDEDGRYGNNLNKNLVKRELAHCLPSLRQYLPNTCRHHDKADKKKDQGYRGFG</sequence>
<feature type="region of interest" description="Disordered" evidence="1">
    <location>
        <begin position="29"/>
        <end position="48"/>
    </location>
</feature>
<gene>
    <name evidence="2" type="ORF">RSA13_12885</name>
</gene>
<comment type="caution">
    <text evidence="2">The sequence shown here is derived from an EMBL/GenBank/DDBJ whole genome shotgun (WGS) entry which is preliminary data.</text>
</comment>
<name>A0AB34VEE4_9GAMM</name>
<evidence type="ECO:0000313" key="2">
    <source>
        <dbReference type="EMBL" id="KTS96527.1"/>
    </source>
</evidence>
<dbReference type="EMBL" id="LDSI01000018">
    <property type="protein sequence ID" value="KTS96527.1"/>
    <property type="molecule type" value="Genomic_DNA"/>
</dbReference>
<proteinExistence type="predicted"/>
<organism evidence="2 3">
    <name type="scientific">Pantoea stewartii</name>
    <dbReference type="NCBI Taxonomy" id="66269"/>
    <lineage>
        <taxon>Bacteria</taxon>
        <taxon>Pseudomonadati</taxon>
        <taxon>Pseudomonadota</taxon>
        <taxon>Gammaproteobacteria</taxon>
        <taxon>Enterobacterales</taxon>
        <taxon>Erwiniaceae</taxon>
        <taxon>Pantoea</taxon>
    </lineage>
</organism>
<reference evidence="2 3" key="1">
    <citation type="journal article" date="2016" name="Front. Microbiol.">
        <title>Genomic Resource of Rice Seed Associated Bacteria.</title>
        <authorList>
            <person name="Midha S."/>
            <person name="Bansal K."/>
            <person name="Sharma S."/>
            <person name="Kumar N."/>
            <person name="Patil P.P."/>
            <person name="Chaudhry V."/>
            <person name="Patil P.B."/>
        </authorList>
    </citation>
    <scope>NUCLEOTIDE SEQUENCE [LARGE SCALE GENOMIC DNA]</scope>
    <source>
        <strain evidence="2 3">RSA13</strain>
    </source>
</reference>
<protein>
    <submittedName>
        <fullName evidence="2">Uncharacterized protein</fullName>
    </submittedName>
</protein>
<feature type="compositionally biased region" description="Basic and acidic residues" evidence="1">
    <location>
        <begin position="33"/>
        <end position="44"/>
    </location>
</feature>
<evidence type="ECO:0000256" key="1">
    <source>
        <dbReference type="SAM" id="MobiDB-lite"/>
    </source>
</evidence>
<dbReference type="AlphaFoldDB" id="A0AB34VEE4"/>
<evidence type="ECO:0000313" key="3">
    <source>
        <dbReference type="Proteomes" id="UP000072520"/>
    </source>
</evidence>
<dbReference type="Proteomes" id="UP000072520">
    <property type="component" value="Unassembled WGS sequence"/>
</dbReference>
<accession>A0AB34VEE4</accession>